<evidence type="ECO:0000313" key="2">
    <source>
        <dbReference type="EMBL" id="KRZ09273.1"/>
    </source>
</evidence>
<dbReference type="Pfam" id="PF13843">
    <property type="entry name" value="DDE_Tnp_1_7"/>
    <property type="match status" value="1"/>
</dbReference>
<proteinExistence type="predicted"/>
<dbReference type="PANTHER" id="PTHR47055:SF3">
    <property type="entry name" value="PHORBOL-ESTER_DAG-TYPE DOMAIN-CONTAINING PROTEIN"/>
    <property type="match status" value="1"/>
</dbReference>
<gene>
    <name evidence="2" type="primary">PGBD3</name>
    <name evidence="2" type="ORF">T11_2937</name>
</gene>
<name>A0A0V1HFJ6_9BILA</name>
<dbReference type="Proteomes" id="UP000055024">
    <property type="component" value="Unassembled WGS sequence"/>
</dbReference>
<dbReference type="OrthoDB" id="5920035at2759"/>
<reference evidence="2 3" key="1">
    <citation type="submission" date="2015-01" db="EMBL/GenBank/DDBJ databases">
        <title>Evolution of Trichinella species and genotypes.</title>
        <authorList>
            <person name="Korhonen P.K."/>
            <person name="Edoardo P."/>
            <person name="Giuseppe L.R."/>
            <person name="Gasser R.B."/>
        </authorList>
    </citation>
    <scope>NUCLEOTIDE SEQUENCE [LARGE SCALE GENOMIC DNA]</scope>
    <source>
        <strain evidence="2">ISS1029</strain>
    </source>
</reference>
<sequence length="591" mass="68486">MRYSTVVLPFSYPARLLSTRISKMARRFVALENAVDFIETLSPSAQLNVEICQLPPDEDGNITDEEHINEDAFMEVEPTDVCGELDVSIQCDESDVDKSDEDTEEQIMAESHEWKKRSSFINAFEVDHVSPLSNVAPHLMLCSPIELFHLIFPKERMQYYAEMTMRYAAQKGGNLVVDGGDIEQFFGILLFSGYHCVPSENAFWSTAEDMQVPLVSGSMSRSRFRELKKNFHTMDNTELLAGDKLGKISGVYDDLNNRLRQFGIFHEKLSIDEGMVPYYGHHTCKMFIRGKPIRFGYKIWTMSSANGYPYALKIYAGRDERKKSEPLGMKVIEEMISVLERPVKHELYFNNFFASYDLLEKLSDKMIRATGTIRNSRTRKIPIMPVDEVKKKYRGFFDHVCNGTVYVCRWNDNAVVTLASNHLTHHPIGSVQRYSQSQKKHVKIRMPEIVRRYNTSMGGVDILDKLLSSYRPRLRSKKWWWNLFSNALNLAVVAAWQLHRELHKDSSTALSHLDFRRDVTTHLLRAKPRLTIRTGRRAHPPETLRITEGHYLEPISQGRCRVCKKNCRLHCVECRERLHRKCFPLYHRVST</sequence>
<comment type="caution">
    <text evidence="2">The sequence shown here is derived from an EMBL/GenBank/DDBJ whole genome shotgun (WGS) entry which is preliminary data.</text>
</comment>
<evidence type="ECO:0000259" key="1">
    <source>
        <dbReference type="Pfam" id="PF13843"/>
    </source>
</evidence>
<organism evidence="2 3">
    <name type="scientific">Trichinella zimbabwensis</name>
    <dbReference type="NCBI Taxonomy" id="268475"/>
    <lineage>
        <taxon>Eukaryota</taxon>
        <taxon>Metazoa</taxon>
        <taxon>Ecdysozoa</taxon>
        <taxon>Nematoda</taxon>
        <taxon>Enoplea</taxon>
        <taxon>Dorylaimia</taxon>
        <taxon>Trichinellida</taxon>
        <taxon>Trichinellidae</taxon>
        <taxon>Trichinella</taxon>
    </lineage>
</organism>
<dbReference type="InterPro" id="IPR029526">
    <property type="entry name" value="PGBD"/>
</dbReference>
<evidence type="ECO:0000313" key="3">
    <source>
        <dbReference type="Proteomes" id="UP000055024"/>
    </source>
</evidence>
<dbReference type="EMBL" id="JYDP01000075">
    <property type="protein sequence ID" value="KRZ09273.1"/>
    <property type="molecule type" value="Genomic_DNA"/>
</dbReference>
<dbReference type="PANTHER" id="PTHR47055">
    <property type="entry name" value="DDE_TNP_1_7 DOMAIN-CONTAINING PROTEIN"/>
    <property type="match status" value="1"/>
</dbReference>
<accession>A0A0V1HFJ6</accession>
<dbReference type="AlphaFoldDB" id="A0A0V1HFJ6"/>
<protein>
    <submittedName>
        <fullName evidence="2">PiggyBac transposable element-derived protein 3</fullName>
    </submittedName>
</protein>
<dbReference type="GO" id="GO:0043565">
    <property type="term" value="F:sequence-specific DNA binding"/>
    <property type="evidence" value="ECO:0007669"/>
    <property type="project" value="TreeGrafter"/>
</dbReference>
<keyword evidence="3" id="KW-1185">Reference proteome</keyword>
<dbReference type="InterPro" id="IPR052638">
    <property type="entry name" value="PiggyBac_TE-derived"/>
</dbReference>
<feature type="domain" description="PiggyBac transposable element-derived protein" evidence="1">
    <location>
        <begin position="143"/>
        <end position="496"/>
    </location>
</feature>
<dbReference type="STRING" id="268475.A0A0V1HFJ6"/>